<evidence type="ECO:0000259" key="3">
    <source>
        <dbReference type="SMART" id="SM00662"/>
    </source>
</evidence>
<evidence type="ECO:0000256" key="2">
    <source>
        <dbReference type="ARBA" id="ARBA00023163"/>
    </source>
</evidence>
<dbReference type="Gene3D" id="2.170.120.12">
    <property type="entry name" value="DNA-directed RNA polymerase, insert domain"/>
    <property type="match status" value="1"/>
</dbReference>
<organism evidence="4 5">
    <name type="scientific">Kipferlia bialata</name>
    <dbReference type="NCBI Taxonomy" id="797122"/>
    <lineage>
        <taxon>Eukaryota</taxon>
        <taxon>Metamonada</taxon>
        <taxon>Carpediemonas-like organisms</taxon>
        <taxon>Kipferlia</taxon>
    </lineage>
</organism>
<keyword evidence="5" id="KW-1185">Reference proteome</keyword>
<dbReference type="InterPro" id="IPR036603">
    <property type="entry name" value="RBP11-like"/>
</dbReference>
<dbReference type="GO" id="GO:0003899">
    <property type="term" value="F:DNA-directed RNA polymerase activity"/>
    <property type="evidence" value="ECO:0007669"/>
    <property type="project" value="InterPro"/>
</dbReference>
<dbReference type="PROSITE" id="PS00446">
    <property type="entry name" value="RNA_POL_D_30KD"/>
    <property type="match status" value="1"/>
</dbReference>
<dbReference type="GO" id="GO:0003677">
    <property type="term" value="F:DNA binding"/>
    <property type="evidence" value="ECO:0007669"/>
    <property type="project" value="InterPro"/>
</dbReference>
<dbReference type="PANTHER" id="PTHR11800">
    <property type="entry name" value="DNA-DIRECTED RNA POLYMERASE"/>
    <property type="match status" value="1"/>
</dbReference>
<name>A0A9K3GN20_9EUKA</name>
<feature type="domain" description="DNA-directed RNA polymerase RpoA/D/Rpb3-type" evidence="3">
    <location>
        <begin position="39"/>
        <end position="207"/>
    </location>
</feature>
<dbReference type="SMART" id="SM00662">
    <property type="entry name" value="RPOLD"/>
    <property type="match status" value="1"/>
</dbReference>
<dbReference type="InterPro" id="IPR050518">
    <property type="entry name" value="Rpo3/RPB3_RNA_Pol_subunit"/>
</dbReference>
<dbReference type="PANTHER" id="PTHR11800:SF13">
    <property type="entry name" value="DNA-DIRECTED RNA POLYMERASES I AND III SUBUNIT RPAC1"/>
    <property type="match status" value="1"/>
</dbReference>
<dbReference type="GO" id="GO:0005736">
    <property type="term" value="C:RNA polymerase I complex"/>
    <property type="evidence" value="ECO:0007669"/>
    <property type="project" value="TreeGrafter"/>
</dbReference>
<dbReference type="SUPFAM" id="SSF55257">
    <property type="entry name" value="RBP11-like subunits of RNA polymerase"/>
    <property type="match status" value="1"/>
</dbReference>
<dbReference type="SUPFAM" id="SSF56553">
    <property type="entry name" value="Insert subdomain of RNA polymerase alpha subunit"/>
    <property type="match status" value="1"/>
</dbReference>
<dbReference type="Pfam" id="PF01000">
    <property type="entry name" value="RNA_pol_A_bac"/>
    <property type="match status" value="1"/>
</dbReference>
<dbReference type="Proteomes" id="UP000265618">
    <property type="component" value="Unassembled WGS sequence"/>
</dbReference>
<dbReference type="AlphaFoldDB" id="A0A9K3GN20"/>
<dbReference type="OrthoDB" id="270173at2759"/>
<comment type="caution">
    <text evidence="4">The sequence shown here is derived from an EMBL/GenBank/DDBJ whole genome shotgun (WGS) entry which is preliminary data.</text>
</comment>
<keyword evidence="1" id="KW-0240">DNA-directed RNA polymerase</keyword>
<dbReference type="InterPro" id="IPR001514">
    <property type="entry name" value="DNA-dir_RNA_pol_30-40kDasu_CS"/>
</dbReference>
<dbReference type="InterPro" id="IPR011263">
    <property type="entry name" value="DNA-dir_RNA_pol_RpoA/D/Rpb3"/>
</dbReference>
<dbReference type="GO" id="GO:0006351">
    <property type="term" value="P:DNA-templated transcription"/>
    <property type="evidence" value="ECO:0007669"/>
    <property type="project" value="InterPro"/>
</dbReference>
<accession>A0A9K3GN20</accession>
<evidence type="ECO:0000313" key="4">
    <source>
        <dbReference type="EMBL" id="GIQ88335.1"/>
    </source>
</evidence>
<dbReference type="InterPro" id="IPR036643">
    <property type="entry name" value="RNApol_insert_sf"/>
</dbReference>
<dbReference type="GO" id="GO:0005666">
    <property type="term" value="C:RNA polymerase III complex"/>
    <property type="evidence" value="ECO:0007669"/>
    <property type="project" value="TreeGrafter"/>
</dbReference>
<sequence>MTDAEYVTIGRVYPSNCATVAQTFAEDFECEVISSTPEKLVVELINVDAPIVNTIRRTILDSVPTMAVDVVVYKENSTILQDEMLAHRLGLIPIHADPTAFEYRENDKSKWTPNNCIVFRLDVTAPEEVEEGAYPWYKVHSSQLEWLPIGDQPTRFPDSIRPVHEDIVIAKLAPGQTIKAELYCSKSCGSDHAKHIPATVYYRYATH</sequence>
<evidence type="ECO:0000313" key="5">
    <source>
        <dbReference type="Proteomes" id="UP000265618"/>
    </source>
</evidence>
<evidence type="ECO:0000256" key="1">
    <source>
        <dbReference type="ARBA" id="ARBA00022478"/>
    </source>
</evidence>
<proteinExistence type="predicted"/>
<dbReference type="GO" id="GO:0046983">
    <property type="term" value="F:protein dimerization activity"/>
    <property type="evidence" value="ECO:0007669"/>
    <property type="project" value="InterPro"/>
</dbReference>
<keyword evidence="2" id="KW-0804">Transcription</keyword>
<gene>
    <name evidence="4" type="ORF">KIPB_010561</name>
</gene>
<protein>
    <recommendedName>
        <fullName evidence="3">DNA-directed RNA polymerase RpoA/D/Rpb3-type domain-containing protein</fullName>
    </recommendedName>
</protein>
<dbReference type="InterPro" id="IPR011262">
    <property type="entry name" value="DNA-dir_RNA_pol_insert"/>
</dbReference>
<dbReference type="EMBL" id="BDIP01003971">
    <property type="protein sequence ID" value="GIQ88335.1"/>
    <property type="molecule type" value="Genomic_DNA"/>
</dbReference>
<reference evidence="4 5" key="1">
    <citation type="journal article" date="2018" name="PLoS ONE">
        <title>The draft genome of Kipferlia bialata reveals reductive genome evolution in fornicate parasites.</title>
        <authorList>
            <person name="Tanifuji G."/>
            <person name="Takabayashi S."/>
            <person name="Kume K."/>
            <person name="Takagi M."/>
            <person name="Nakayama T."/>
            <person name="Kamikawa R."/>
            <person name="Inagaki Y."/>
            <person name="Hashimoto T."/>
        </authorList>
    </citation>
    <scope>NUCLEOTIDE SEQUENCE [LARGE SCALE GENOMIC DNA]</scope>
    <source>
        <strain evidence="4">NY0173</strain>
    </source>
</reference>